<keyword evidence="5 8" id="KW-0408">Iron</keyword>
<dbReference type="HAMAP" id="MF_00206">
    <property type="entry name" value="Lipoyl_synth"/>
    <property type="match status" value="1"/>
</dbReference>
<comment type="subcellular location">
    <subcellularLocation>
        <location evidence="8">Cytoplasm</location>
    </subcellularLocation>
</comment>
<accession>A0A519BGT1</accession>
<dbReference type="NCBIfam" id="NF004019">
    <property type="entry name" value="PRK05481.1"/>
    <property type="match status" value="1"/>
</dbReference>
<dbReference type="GO" id="GO:0046872">
    <property type="term" value="F:metal ion binding"/>
    <property type="evidence" value="ECO:0007669"/>
    <property type="project" value="UniProtKB-KW"/>
</dbReference>
<dbReference type="GO" id="GO:0009249">
    <property type="term" value="P:protein lipoylation"/>
    <property type="evidence" value="ECO:0007669"/>
    <property type="project" value="UniProtKB-UniRule"/>
</dbReference>
<feature type="binding site" evidence="8">
    <location>
        <position position="277"/>
    </location>
    <ligand>
        <name>[4Fe-4S] cluster</name>
        <dbReference type="ChEBI" id="CHEBI:49883"/>
        <label>1</label>
    </ligand>
</feature>
<name>A0A519BGT1_ACIG2</name>
<evidence type="ECO:0000256" key="8">
    <source>
        <dbReference type="HAMAP-Rule" id="MF_00206"/>
    </source>
</evidence>
<dbReference type="UniPathway" id="UPA00538">
    <property type="reaction ID" value="UER00593"/>
</dbReference>
<keyword evidence="3 8" id="KW-0949">S-adenosyl-L-methionine</keyword>
<keyword evidence="1 8" id="KW-0004">4Fe-4S</keyword>
<comment type="similarity">
    <text evidence="8">Belongs to the radical SAM superfamily. Lipoyl synthase family.</text>
</comment>
<gene>
    <name evidence="8" type="primary">lipA</name>
    <name evidence="10" type="ORF">EVJ46_05485</name>
</gene>
<keyword evidence="4 8" id="KW-0479">Metal-binding</keyword>
<dbReference type="PROSITE" id="PS51918">
    <property type="entry name" value="RADICAL_SAM"/>
    <property type="match status" value="1"/>
</dbReference>
<feature type="binding site" evidence="8">
    <location>
        <position position="43"/>
    </location>
    <ligand>
        <name>[4Fe-4S] cluster</name>
        <dbReference type="ChEBI" id="CHEBI:49883"/>
        <label>1</label>
    </ligand>
</feature>
<dbReference type="InterPro" id="IPR007197">
    <property type="entry name" value="rSAM"/>
</dbReference>
<dbReference type="InterPro" id="IPR003698">
    <property type="entry name" value="Lipoyl_synth"/>
</dbReference>
<dbReference type="GO" id="GO:0051539">
    <property type="term" value="F:4 iron, 4 sulfur cluster binding"/>
    <property type="evidence" value="ECO:0007669"/>
    <property type="project" value="UniProtKB-UniRule"/>
</dbReference>
<evidence type="ECO:0000256" key="6">
    <source>
        <dbReference type="ARBA" id="ARBA00023014"/>
    </source>
</evidence>
<protein>
    <recommendedName>
        <fullName evidence="8">Lipoyl synthase</fullName>
        <ecNumber evidence="8">2.8.1.8</ecNumber>
    </recommendedName>
    <alternativeName>
        <fullName evidence="8">Lip-syn</fullName>
        <shortName evidence="8">LS</shortName>
    </alternativeName>
    <alternativeName>
        <fullName evidence="8">Lipoate synthase</fullName>
    </alternativeName>
    <alternativeName>
        <fullName evidence="8">Lipoic acid synthase</fullName>
    </alternativeName>
    <alternativeName>
        <fullName evidence="8">Sulfur insertion protein LipA</fullName>
    </alternativeName>
</protein>
<dbReference type="NCBIfam" id="NF009544">
    <property type="entry name" value="PRK12928.1"/>
    <property type="match status" value="1"/>
</dbReference>
<evidence type="ECO:0000313" key="11">
    <source>
        <dbReference type="Proteomes" id="UP000316562"/>
    </source>
</evidence>
<evidence type="ECO:0000256" key="3">
    <source>
        <dbReference type="ARBA" id="ARBA00022691"/>
    </source>
</evidence>
<dbReference type="InterPro" id="IPR058240">
    <property type="entry name" value="rSAM_sf"/>
</dbReference>
<dbReference type="AlphaFoldDB" id="A0A519BGT1"/>
<evidence type="ECO:0000256" key="7">
    <source>
        <dbReference type="ARBA" id="ARBA00047326"/>
    </source>
</evidence>
<dbReference type="SFLD" id="SFLDS00029">
    <property type="entry name" value="Radical_SAM"/>
    <property type="match status" value="1"/>
</dbReference>
<dbReference type="SUPFAM" id="SSF102114">
    <property type="entry name" value="Radical SAM enzymes"/>
    <property type="match status" value="1"/>
</dbReference>
<dbReference type="Gene3D" id="3.20.20.70">
    <property type="entry name" value="Aldolase class I"/>
    <property type="match status" value="1"/>
</dbReference>
<reference evidence="10 11" key="1">
    <citation type="journal article" date="2019" name="ISME J.">
        <title>Insights into ecological role of a new deltaproteobacterial order Candidatus Acidulodesulfobacterales by metagenomics and metatranscriptomics.</title>
        <authorList>
            <person name="Tan S."/>
            <person name="Liu J."/>
            <person name="Fang Y."/>
            <person name="Hedlund B.P."/>
            <person name="Lian Z.H."/>
            <person name="Huang L.Y."/>
            <person name="Li J.T."/>
            <person name="Huang L.N."/>
            <person name="Li W.J."/>
            <person name="Jiang H.C."/>
            <person name="Dong H.L."/>
            <person name="Shu W.S."/>
        </authorList>
    </citation>
    <scope>NUCLEOTIDE SEQUENCE [LARGE SCALE GENOMIC DNA]</scope>
    <source>
        <strain evidence="10">AP2</strain>
    </source>
</reference>
<feature type="binding site" evidence="8">
    <location>
        <position position="38"/>
    </location>
    <ligand>
        <name>[4Fe-4S] cluster</name>
        <dbReference type="ChEBI" id="CHEBI:49883"/>
        <label>1</label>
    </ligand>
</feature>
<evidence type="ECO:0000259" key="9">
    <source>
        <dbReference type="PROSITE" id="PS51918"/>
    </source>
</evidence>
<evidence type="ECO:0000256" key="4">
    <source>
        <dbReference type="ARBA" id="ARBA00022723"/>
    </source>
</evidence>
<feature type="domain" description="Radical SAM core" evidence="9">
    <location>
        <begin position="50"/>
        <end position="266"/>
    </location>
</feature>
<proteinExistence type="inferred from homology"/>
<dbReference type="GO" id="GO:0016992">
    <property type="term" value="F:lipoate synthase activity"/>
    <property type="evidence" value="ECO:0007669"/>
    <property type="project" value="UniProtKB-UniRule"/>
</dbReference>
<comment type="function">
    <text evidence="8">Catalyzes the radical-mediated insertion of two sulfur atoms into the C-6 and C-8 positions of the octanoyl moiety bound to the lipoyl domains of lipoate-dependent enzymes, thereby converting the octanoylated domains into lipoylated derivatives.</text>
</comment>
<dbReference type="Pfam" id="PF04055">
    <property type="entry name" value="Radical_SAM"/>
    <property type="match status" value="1"/>
</dbReference>
<sequence>MNQRIPSHIRNEILKIKSRKDIYSTSKIIKEKGLNTVCSSSRCPNLNLCFSNKTATFLMLGDKCTRQCPFCNIEYDEKSYVDISEPENIAYAVKALKLNHAVITMVTRDDIYDGGASIIAAAVKAIKSGTSCKIVEVLTSDFMGNKNSINVVFDSGVDIFGHNIETVEKLYDTVRPQSSYVRSLDILDFVKKERPHIQTKSGIMVGLGESKDDVFKTIDDIASVNVDFMTIGQYMRPSVKNIEVKEYVSLKMFIEYREYAKNKGIKNVFSAPLVRSSFGAEKFYNNSIKLQ</sequence>
<dbReference type="EMBL" id="SGBC01000002">
    <property type="protein sequence ID" value="RZD16470.1"/>
    <property type="molecule type" value="Genomic_DNA"/>
</dbReference>
<dbReference type="EC" id="2.8.1.8" evidence="8"/>
<feature type="binding site" evidence="8">
    <location>
        <position position="49"/>
    </location>
    <ligand>
        <name>[4Fe-4S] cluster</name>
        <dbReference type="ChEBI" id="CHEBI:49883"/>
        <label>1</label>
    </ligand>
</feature>
<keyword evidence="2 8" id="KW-0808">Transferase</keyword>
<evidence type="ECO:0000256" key="2">
    <source>
        <dbReference type="ARBA" id="ARBA00022679"/>
    </source>
</evidence>
<evidence type="ECO:0000256" key="1">
    <source>
        <dbReference type="ARBA" id="ARBA00022485"/>
    </source>
</evidence>
<evidence type="ECO:0000313" key="10">
    <source>
        <dbReference type="EMBL" id="RZD16470.1"/>
    </source>
</evidence>
<evidence type="ECO:0000256" key="5">
    <source>
        <dbReference type="ARBA" id="ARBA00023004"/>
    </source>
</evidence>
<comment type="cofactor">
    <cofactor evidence="8">
        <name>[4Fe-4S] cluster</name>
        <dbReference type="ChEBI" id="CHEBI:49883"/>
    </cofactor>
    <text evidence="8">Binds 2 [4Fe-4S] clusters per subunit. One cluster is coordinated with 3 cysteines and an exchangeable S-adenosyl-L-methionine.</text>
</comment>
<feature type="binding site" evidence="8">
    <location>
        <position position="64"/>
    </location>
    <ligand>
        <name>[4Fe-4S] cluster</name>
        <dbReference type="ChEBI" id="CHEBI:49883"/>
        <label>2</label>
        <note>4Fe-4S-S-AdoMet</note>
    </ligand>
</feature>
<comment type="catalytic activity">
    <reaction evidence="7 8">
        <text>[[Fe-S] cluster scaffold protein carrying a second [4Fe-4S](2+) cluster] + N(6)-octanoyl-L-lysyl-[protein] + 2 oxidized [2Fe-2S]-[ferredoxin] + 2 S-adenosyl-L-methionine + 4 H(+) = [[Fe-S] cluster scaffold protein] + N(6)-[(R)-dihydrolipoyl]-L-lysyl-[protein] + 4 Fe(3+) + 2 hydrogen sulfide + 2 5'-deoxyadenosine + 2 L-methionine + 2 reduced [2Fe-2S]-[ferredoxin]</text>
        <dbReference type="Rhea" id="RHEA:16585"/>
        <dbReference type="Rhea" id="RHEA-COMP:9928"/>
        <dbReference type="Rhea" id="RHEA-COMP:10000"/>
        <dbReference type="Rhea" id="RHEA-COMP:10001"/>
        <dbReference type="Rhea" id="RHEA-COMP:10475"/>
        <dbReference type="Rhea" id="RHEA-COMP:14568"/>
        <dbReference type="Rhea" id="RHEA-COMP:14569"/>
        <dbReference type="ChEBI" id="CHEBI:15378"/>
        <dbReference type="ChEBI" id="CHEBI:17319"/>
        <dbReference type="ChEBI" id="CHEBI:29034"/>
        <dbReference type="ChEBI" id="CHEBI:29919"/>
        <dbReference type="ChEBI" id="CHEBI:33722"/>
        <dbReference type="ChEBI" id="CHEBI:33737"/>
        <dbReference type="ChEBI" id="CHEBI:33738"/>
        <dbReference type="ChEBI" id="CHEBI:57844"/>
        <dbReference type="ChEBI" id="CHEBI:59789"/>
        <dbReference type="ChEBI" id="CHEBI:78809"/>
        <dbReference type="ChEBI" id="CHEBI:83100"/>
        <dbReference type="EC" id="2.8.1.8"/>
    </reaction>
</comment>
<comment type="caution">
    <text evidence="10">The sequence shown here is derived from an EMBL/GenBank/DDBJ whole genome shotgun (WGS) entry which is preliminary data.</text>
</comment>
<feature type="binding site" evidence="8">
    <location>
        <position position="71"/>
    </location>
    <ligand>
        <name>[4Fe-4S] cluster</name>
        <dbReference type="ChEBI" id="CHEBI:49883"/>
        <label>2</label>
        <note>4Fe-4S-S-AdoMet</note>
    </ligand>
</feature>
<comment type="pathway">
    <text evidence="8">Protein modification; protein lipoylation via endogenous pathway; protein N(6)-(lipoyl)lysine from octanoyl-[acyl-carrier-protein]: step 2/2.</text>
</comment>
<dbReference type="Proteomes" id="UP000316562">
    <property type="component" value="Unassembled WGS sequence"/>
</dbReference>
<keyword evidence="6 8" id="KW-0411">Iron-sulfur</keyword>
<keyword evidence="8" id="KW-0963">Cytoplasm</keyword>
<organism evidence="10 11">
    <name type="scientific">Acididesulfobacter guangdongensis</name>
    <dbReference type="NCBI Taxonomy" id="2597225"/>
    <lineage>
        <taxon>Bacteria</taxon>
        <taxon>Deltaproteobacteria</taxon>
        <taxon>Candidatus Acidulodesulfobacterales</taxon>
        <taxon>Candidatus Acididesulfobacter</taxon>
    </lineage>
</organism>
<dbReference type="PANTHER" id="PTHR10949:SF0">
    <property type="entry name" value="LIPOYL SYNTHASE, MITOCHONDRIAL"/>
    <property type="match status" value="1"/>
</dbReference>
<dbReference type="InterPro" id="IPR006638">
    <property type="entry name" value="Elp3/MiaA/NifB-like_rSAM"/>
</dbReference>
<dbReference type="PANTHER" id="PTHR10949">
    <property type="entry name" value="LIPOYL SYNTHASE"/>
    <property type="match status" value="1"/>
</dbReference>
<dbReference type="CDD" id="cd01335">
    <property type="entry name" value="Radical_SAM"/>
    <property type="match status" value="1"/>
</dbReference>
<feature type="binding site" evidence="8">
    <location>
        <position position="68"/>
    </location>
    <ligand>
        <name>[4Fe-4S] cluster</name>
        <dbReference type="ChEBI" id="CHEBI:49883"/>
        <label>2</label>
        <note>4Fe-4S-S-AdoMet</note>
    </ligand>
</feature>
<dbReference type="GO" id="GO:0005737">
    <property type="term" value="C:cytoplasm"/>
    <property type="evidence" value="ECO:0007669"/>
    <property type="project" value="UniProtKB-SubCell"/>
</dbReference>
<dbReference type="InterPro" id="IPR013785">
    <property type="entry name" value="Aldolase_TIM"/>
</dbReference>
<dbReference type="SMART" id="SM00729">
    <property type="entry name" value="Elp3"/>
    <property type="match status" value="1"/>
</dbReference>